<evidence type="ECO:0000313" key="3">
    <source>
        <dbReference type="Proteomes" id="UP001321486"/>
    </source>
</evidence>
<evidence type="ECO:0008006" key="4">
    <source>
        <dbReference type="Google" id="ProtNLM"/>
    </source>
</evidence>
<keyword evidence="3" id="KW-1185">Reference proteome</keyword>
<sequence length="155" mass="16191">MRTTKLALATMTGLALVAGLASCATPGTSTGTKTAAATSKPSPTASGDVLPKSSIRALDVVATFINAGLPETSFKDVSDYQCGENGINECTDWVTTPNIDVVKFTSVREAEYETKGGGGYLKGDIGLVFYKKGTAKDQQGKYIAALDKLWAEKEG</sequence>
<keyword evidence="2" id="KW-0614">Plasmid</keyword>
<feature type="signal peptide" evidence="1">
    <location>
        <begin position="1"/>
        <end position="23"/>
    </location>
</feature>
<dbReference type="EMBL" id="AP027733">
    <property type="protein sequence ID" value="BDZ52738.1"/>
    <property type="molecule type" value="Genomic_DNA"/>
</dbReference>
<reference evidence="3" key="1">
    <citation type="journal article" date="2019" name="Int. J. Syst. Evol. Microbiol.">
        <title>The Global Catalogue of Microorganisms (GCM) 10K type strain sequencing project: providing services to taxonomists for standard genome sequencing and annotation.</title>
        <authorList>
            <consortium name="The Broad Institute Genomics Platform"/>
            <consortium name="The Broad Institute Genome Sequencing Center for Infectious Disease"/>
            <person name="Wu L."/>
            <person name="Ma J."/>
        </authorList>
    </citation>
    <scope>NUCLEOTIDE SEQUENCE [LARGE SCALE GENOMIC DNA]</scope>
    <source>
        <strain evidence="3">NBRC 108728</strain>
    </source>
</reference>
<gene>
    <name evidence="2" type="ORF">GCM10025867_49790</name>
</gene>
<accession>A0ABM8GW86</accession>
<feature type="chain" id="PRO_5047436026" description="DUF3558 domain-containing protein" evidence="1">
    <location>
        <begin position="24"/>
        <end position="155"/>
    </location>
</feature>
<protein>
    <recommendedName>
        <fullName evidence="4">DUF3558 domain-containing protein</fullName>
    </recommendedName>
</protein>
<organism evidence="2 3">
    <name type="scientific">Frondihabitans sucicola</name>
    <dbReference type="NCBI Taxonomy" id="1268041"/>
    <lineage>
        <taxon>Bacteria</taxon>
        <taxon>Bacillati</taxon>
        <taxon>Actinomycetota</taxon>
        <taxon>Actinomycetes</taxon>
        <taxon>Micrococcales</taxon>
        <taxon>Microbacteriaceae</taxon>
        <taxon>Frondihabitans</taxon>
    </lineage>
</organism>
<name>A0ABM8GW86_9MICO</name>
<evidence type="ECO:0000256" key="1">
    <source>
        <dbReference type="SAM" id="SignalP"/>
    </source>
</evidence>
<evidence type="ECO:0000313" key="2">
    <source>
        <dbReference type="EMBL" id="BDZ52738.1"/>
    </source>
</evidence>
<dbReference type="PROSITE" id="PS51257">
    <property type="entry name" value="PROKAR_LIPOPROTEIN"/>
    <property type="match status" value="1"/>
</dbReference>
<dbReference type="Proteomes" id="UP001321486">
    <property type="component" value="Plasmid pNBRC108728a"/>
</dbReference>
<dbReference type="RefSeq" id="WP_286347020.1">
    <property type="nucleotide sequence ID" value="NZ_AP027733.1"/>
</dbReference>
<keyword evidence="1" id="KW-0732">Signal</keyword>
<proteinExistence type="predicted"/>
<geneLocation type="plasmid" evidence="2 3">
    <name>pNBRC108728a</name>
</geneLocation>